<dbReference type="InterPro" id="IPR036661">
    <property type="entry name" value="Luciferase-like_sf"/>
</dbReference>
<proteinExistence type="predicted"/>
<feature type="compositionally biased region" description="Basic and acidic residues" evidence="1">
    <location>
        <begin position="14"/>
        <end position="29"/>
    </location>
</feature>
<dbReference type="EMBL" id="QUAC01000412">
    <property type="protein sequence ID" value="REK85723.1"/>
    <property type="molecule type" value="Genomic_DNA"/>
</dbReference>
<gene>
    <name evidence="2" type="ORF">DY245_36410</name>
</gene>
<comment type="caution">
    <text evidence="2">The sequence shown here is derived from an EMBL/GenBank/DDBJ whole genome shotgun (WGS) entry which is preliminary data.</text>
</comment>
<dbReference type="InterPro" id="IPR050172">
    <property type="entry name" value="SsuD_RutA_monooxygenase"/>
</dbReference>
<dbReference type="SUPFAM" id="SSF51679">
    <property type="entry name" value="Bacterial luciferase-like"/>
    <property type="match status" value="1"/>
</dbReference>
<evidence type="ECO:0000313" key="3">
    <source>
        <dbReference type="Proteomes" id="UP000262477"/>
    </source>
</evidence>
<dbReference type="AlphaFoldDB" id="A0A371PU93"/>
<dbReference type="Gene3D" id="3.20.20.30">
    <property type="entry name" value="Luciferase-like domain"/>
    <property type="match status" value="1"/>
</dbReference>
<organism evidence="2 3">
    <name type="scientific">Streptomyces inhibens</name>
    <dbReference type="NCBI Taxonomy" id="2293571"/>
    <lineage>
        <taxon>Bacteria</taxon>
        <taxon>Bacillati</taxon>
        <taxon>Actinomycetota</taxon>
        <taxon>Actinomycetes</taxon>
        <taxon>Kitasatosporales</taxon>
        <taxon>Streptomycetaceae</taxon>
        <taxon>Streptomyces</taxon>
    </lineage>
</organism>
<dbReference type="GO" id="GO:0008726">
    <property type="term" value="F:alkanesulfonate monooxygenase activity"/>
    <property type="evidence" value="ECO:0007669"/>
    <property type="project" value="TreeGrafter"/>
</dbReference>
<keyword evidence="3" id="KW-1185">Reference proteome</keyword>
<reference evidence="2 3" key="1">
    <citation type="submission" date="2018-08" db="EMBL/GenBank/DDBJ databases">
        <title>Streptomyces NEAU-D10 sp. nov., a novel Actinomycete isolated from soil.</title>
        <authorList>
            <person name="Jin L."/>
        </authorList>
    </citation>
    <scope>NUCLEOTIDE SEQUENCE [LARGE SCALE GENOMIC DNA]</scope>
    <source>
        <strain evidence="2 3">NEAU-D10</strain>
    </source>
</reference>
<feature type="region of interest" description="Disordered" evidence="1">
    <location>
        <begin position="160"/>
        <end position="186"/>
    </location>
</feature>
<name>A0A371PU93_STRIH</name>
<dbReference type="PANTHER" id="PTHR42847:SF4">
    <property type="entry name" value="ALKANESULFONATE MONOOXYGENASE-RELATED"/>
    <property type="match status" value="1"/>
</dbReference>
<dbReference type="GO" id="GO:0046306">
    <property type="term" value="P:alkanesulfonate catabolic process"/>
    <property type="evidence" value="ECO:0007669"/>
    <property type="project" value="TreeGrafter"/>
</dbReference>
<dbReference type="PANTHER" id="PTHR42847">
    <property type="entry name" value="ALKANESULFONATE MONOOXYGENASE"/>
    <property type="match status" value="1"/>
</dbReference>
<evidence type="ECO:0000256" key="1">
    <source>
        <dbReference type="SAM" id="MobiDB-lite"/>
    </source>
</evidence>
<feature type="region of interest" description="Disordered" evidence="1">
    <location>
        <begin position="1"/>
        <end position="63"/>
    </location>
</feature>
<protein>
    <submittedName>
        <fullName evidence="2">LLM class flavin-dependent oxidoreductase</fullName>
    </submittedName>
</protein>
<evidence type="ECO:0000313" key="2">
    <source>
        <dbReference type="EMBL" id="REK85723.1"/>
    </source>
</evidence>
<accession>A0A371PU93</accession>
<dbReference type="OrthoDB" id="9814695at2"/>
<dbReference type="Proteomes" id="UP000262477">
    <property type="component" value="Unassembled WGS sequence"/>
</dbReference>
<sequence>MSRRLATRESGGVEVRRQIVAAEHRDRSRAARPPEAIRAVQAGPARSGSEGLRRMPALHGGRTDGPEIAPNLWAGIGLVRGGAGTALVGSHMEVAERIVEYRRLGIGDFVLSGQPHAEEAYGFGEGVLPVLWEAGVWRHPAASADDSVAAARISLRPGWAPGPVRRGVAGPARLNPPHPAAPRRRS</sequence>